<comment type="caution">
    <text evidence="3">The sequence shown here is derived from an EMBL/GenBank/DDBJ whole genome shotgun (WGS) entry which is preliminary data.</text>
</comment>
<evidence type="ECO:0008006" key="5">
    <source>
        <dbReference type="Google" id="ProtNLM"/>
    </source>
</evidence>
<evidence type="ECO:0000313" key="3">
    <source>
        <dbReference type="EMBL" id="GAA2670352.1"/>
    </source>
</evidence>
<keyword evidence="2" id="KW-1133">Transmembrane helix</keyword>
<keyword evidence="2" id="KW-0472">Membrane</keyword>
<feature type="region of interest" description="Disordered" evidence="1">
    <location>
        <begin position="80"/>
        <end position="116"/>
    </location>
</feature>
<feature type="transmembrane region" description="Helical" evidence="2">
    <location>
        <begin position="45"/>
        <end position="70"/>
    </location>
</feature>
<dbReference type="EMBL" id="BAAARK010000015">
    <property type="protein sequence ID" value="GAA2670352.1"/>
    <property type="molecule type" value="Genomic_DNA"/>
</dbReference>
<name>A0ABP6EL33_9ACTN</name>
<dbReference type="Proteomes" id="UP001500994">
    <property type="component" value="Unassembled WGS sequence"/>
</dbReference>
<keyword evidence="4" id="KW-1185">Reference proteome</keyword>
<evidence type="ECO:0000256" key="1">
    <source>
        <dbReference type="SAM" id="MobiDB-lite"/>
    </source>
</evidence>
<dbReference type="RefSeq" id="WP_344578937.1">
    <property type="nucleotide sequence ID" value="NZ_BAAARK010000015.1"/>
</dbReference>
<reference evidence="4" key="1">
    <citation type="journal article" date="2019" name="Int. J. Syst. Evol. Microbiol.">
        <title>The Global Catalogue of Microorganisms (GCM) 10K type strain sequencing project: providing services to taxonomists for standard genome sequencing and annotation.</title>
        <authorList>
            <consortium name="The Broad Institute Genomics Platform"/>
            <consortium name="The Broad Institute Genome Sequencing Center for Infectious Disease"/>
            <person name="Wu L."/>
            <person name="Ma J."/>
        </authorList>
    </citation>
    <scope>NUCLEOTIDE SEQUENCE [LARGE SCALE GENOMIC DNA]</scope>
    <source>
        <strain evidence="4">JCM 16374</strain>
    </source>
</reference>
<proteinExistence type="predicted"/>
<feature type="compositionally biased region" description="Basic residues" evidence="1">
    <location>
        <begin position="106"/>
        <end position="116"/>
    </location>
</feature>
<accession>A0ABP6EL33</accession>
<protein>
    <recommendedName>
        <fullName evidence="5">Integral membrane protein</fullName>
    </recommendedName>
</protein>
<evidence type="ECO:0000256" key="2">
    <source>
        <dbReference type="SAM" id="Phobius"/>
    </source>
</evidence>
<sequence length="116" mass="11990">MLLLGLLLLAATGAFIGVLIADNLAGGPDYTVAVFGNRITTMNSLAIFLAGIALTLILGLALAMITAGMARGRRRRTVVREARTATAARGPADEAPAAAGGTATKPPKRHHFRFGH</sequence>
<organism evidence="3 4">
    <name type="scientific">Streptomyces lunalinharesii</name>
    <dbReference type="NCBI Taxonomy" id="333384"/>
    <lineage>
        <taxon>Bacteria</taxon>
        <taxon>Bacillati</taxon>
        <taxon>Actinomycetota</taxon>
        <taxon>Actinomycetes</taxon>
        <taxon>Kitasatosporales</taxon>
        <taxon>Streptomycetaceae</taxon>
        <taxon>Streptomyces</taxon>
    </lineage>
</organism>
<keyword evidence="2" id="KW-0812">Transmembrane</keyword>
<gene>
    <name evidence="3" type="ORF">GCM10009864_45480</name>
</gene>
<evidence type="ECO:0000313" key="4">
    <source>
        <dbReference type="Proteomes" id="UP001500994"/>
    </source>
</evidence>
<feature type="compositionally biased region" description="Low complexity" evidence="1">
    <location>
        <begin position="84"/>
        <end position="105"/>
    </location>
</feature>